<comment type="caution">
    <text evidence="2">The sequence shown here is derived from an EMBL/GenBank/DDBJ whole genome shotgun (WGS) entry which is preliminary data.</text>
</comment>
<dbReference type="InterPro" id="IPR001646">
    <property type="entry name" value="5peptide_repeat"/>
</dbReference>
<feature type="region of interest" description="Disordered" evidence="1">
    <location>
        <begin position="208"/>
        <end position="234"/>
    </location>
</feature>
<organism evidence="2 3">
    <name type="scientific">Hungatella hathewayi</name>
    <dbReference type="NCBI Taxonomy" id="154046"/>
    <lineage>
        <taxon>Bacteria</taxon>
        <taxon>Bacillati</taxon>
        <taxon>Bacillota</taxon>
        <taxon>Clostridia</taxon>
        <taxon>Lachnospirales</taxon>
        <taxon>Lachnospiraceae</taxon>
        <taxon>Hungatella</taxon>
    </lineage>
</organism>
<dbReference type="Proteomes" id="UP000261257">
    <property type="component" value="Unassembled WGS sequence"/>
</dbReference>
<feature type="compositionally biased region" description="Low complexity" evidence="1">
    <location>
        <begin position="213"/>
        <end position="224"/>
    </location>
</feature>
<evidence type="ECO:0000256" key="1">
    <source>
        <dbReference type="SAM" id="MobiDB-lite"/>
    </source>
</evidence>
<proteinExistence type="predicted"/>
<dbReference type="AlphaFoldDB" id="A0A3E4U0Q4"/>
<gene>
    <name evidence="2" type="ORF">DXC39_24170</name>
</gene>
<protein>
    <submittedName>
        <fullName evidence="2">Pentapeptide repeat-containing protein</fullName>
    </submittedName>
</protein>
<accession>A0A3E4U0Q4</accession>
<sequence>MNDMEPIHENFSYRHAVSGGAAPVPALISHRRERLAADCSRCCGLCCTALYFSKAEGFPDDKEAGIPCAHLCEDFSCEVHSSLSGRRLKGCINYDCFGAGQTATEIVFQGKSWRQLPDPEEMFRVFFLELKLHEAMWYLEEAAILRPASALRPRIHAALTGLEKLADGSRQDLTEDGIRDRITAANDLLKETIRLTLDYAAAQKLPSKKGGISRSARSHSASSRKSSRKTSGTNGAGPLRFLGYHFQGADLSAMDFSSSFLIAADLRGCRLFGTCFLGTDLRDADLKGADLRDAFFLTQMQINAAKGSRDTRLPSWLKLPDHWESGR</sequence>
<dbReference type="SUPFAM" id="SSF141571">
    <property type="entry name" value="Pentapeptide repeat-like"/>
    <property type="match status" value="1"/>
</dbReference>
<name>A0A3E4U0Q4_9FIRM</name>
<reference evidence="2 3" key="1">
    <citation type="submission" date="2018-08" db="EMBL/GenBank/DDBJ databases">
        <title>A genome reference for cultivated species of the human gut microbiota.</title>
        <authorList>
            <person name="Zou Y."/>
            <person name="Xue W."/>
            <person name="Luo G."/>
        </authorList>
    </citation>
    <scope>NUCLEOTIDE SEQUENCE [LARGE SCALE GENOMIC DNA]</scope>
    <source>
        <strain evidence="2 3">TF05-11AC</strain>
    </source>
</reference>
<dbReference type="Gene3D" id="2.160.20.80">
    <property type="entry name" value="E3 ubiquitin-protein ligase SopA"/>
    <property type="match status" value="1"/>
</dbReference>
<dbReference type="Pfam" id="PF00805">
    <property type="entry name" value="Pentapeptide"/>
    <property type="match status" value="1"/>
</dbReference>
<evidence type="ECO:0000313" key="2">
    <source>
        <dbReference type="EMBL" id="RGL98580.1"/>
    </source>
</evidence>
<dbReference type="EMBL" id="QSSQ01000033">
    <property type="protein sequence ID" value="RGL98580.1"/>
    <property type="molecule type" value="Genomic_DNA"/>
</dbReference>
<evidence type="ECO:0000313" key="3">
    <source>
        <dbReference type="Proteomes" id="UP000261257"/>
    </source>
</evidence>